<evidence type="ECO:0000256" key="8">
    <source>
        <dbReference type="ARBA" id="ARBA00022741"/>
    </source>
</evidence>
<feature type="binding site" evidence="13">
    <location>
        <begin position="87"/>
        <end position="97"/>
    </location>
    <ligand>
        <name>ATP</name>
        <dbReference type="ChEBI" id="CHEBI:30616"/>
    </ligand>
</feature>
<evidence type="ECO:0000313" key="17">
    <source>
        <dbReference type="Proteomes" id="UP001145050"/>
    </source>
</evidence>
<dbReference type="Gene3D" id="3.30.70.890">
    <property type="entry name" value="GHMP kinase, C-terminal domain"/>
    <property type="match status" value="1"/>
</dbReference>
<name>A0A9X3WSD4_9BACI</name>
<evidence type="ECO:0000256" key="13">
    <source>
        <dbReference type="HAMAP-Rule" id="MF_00384"/>
    </source>
</evidence>
<keyword evidence="17" id="KW-1185">Reference proteome</keyword>
<protein>
    <recommendedName>
        <fullName evidence="4 13">Homoserine kinase</fullName>
        <shortName evidence="13">HK</shortName>
        <shortName evidence="13">HSK</shortName>
        <ecNumber evidence="3 13">2.7.1.39</ecNumber>
    </recommendedName>
</protein>
<dbReference type="Gene3D" id="3.30.230.10">
    <property type="match status" value="1"/>
</dbReference>
<dbReference type="PANTHER" id="PTHR20861:SF1">
    <property type="entry name" value="HOMOSERINE KINASE"/>
    <property type="match status" value="1"/>
</dbReference>
<keyword evidence="10 13" id="KW-0067">ATP-binding</keyword>
<comment type="pathway">
    <text evidence="1 13">Amino-acid biosynthesis; L-threonine biosynthesis; L-threonine from L-aspartate: step 4/5.</text>
</comment>
<evidence type="ECO:0000256" key="11">
    <source>
        <dbReference type="ARBA" id="ARBA00049375"/>
    </source>
</evidence>
<evidence type="ECO:0000256" key="7">
    <source>
        <dbReference type="ARBA" id="ARBA00022697"/>
    </source>
</evidence>
<evidence type="ECO:0000256" key="5">
    <source>
        <dbReference type="ARBA" id="ARBA00022605"/>
    </source>
</evidence>
<comment type="subcellular location">
    <subcellularLocation>
        <location evidence="13">Cytoplasm</location>
    </subcellularLocation>
</comment>
<evidence type="ECO:0000256" key="12">
    <source>
        <dbReference type="ARBA" id="ARBA00049954"/>
    </source>
</evidence>
<evidence type="ECO:0000256" key="6">
    <source>
        <dbReference type="ARBA" id="ARBA00022679"/>
    </source>
</evidence>
<dbReference type="Pfam" id="PF00288">
    <property type="entry name" value="GHMP_kinases_N"/>
    <property type="match status" value="1"/>
</dbReference>
<keyword evidence="9 13" id="KW-0418">Kinase</keyword>
<dbReference type="SUPFAM" id="SSF55060">
    <property type="entry name" value="GHMP Kinase, C-terminal domain"/>
    <property type="match status" value="1"/>
</dbReference>
<dbReference type="Proteomes" id="UP001145050">
    <property type="component" value="Unassembled WGS sequence"/>
</dbReference>
<dbReference type="EMBL" id="JAMQKB010000001">
    <property type="protein sequence ID" value="MDC3422941.1"/>
    <property type="molecule type" value="Genomic_DNA"/>
</dbReference>
<dbReference type="InterPro" id="IPR014721">
    <property type="entry name" value="Ribsml_uS5_D2-typ_fold_subgr"/>
</dbReference>
<evidence type="ECO:0000259" key="15">
    <source>
        <dbReference type="Pfam" id="PF08544"/>
    </source>
</evidence>
<evidence type="ECO:0000256" key="4">
    <source>
        <dbReference type="ARBA" id="ARBA00017858"/>
    </source>
</evidence>
<dbReference type="GO" id="GO:0005524">
    <property type="term" value="F:ATP binding"/>
    <property type="evidence" value="ECO:0007669"/>
    <property type="project" value="UniProtKB-UniRule"/>
</dbReference>
<dbReference type="Pfam" id="PF08544">
    <property type="entry name" value="GHMP_kinases_C"/>
    <property type="match status" value="1"/>
</dbReference>
<evidence type="ECO:0000256" key="2">
    <source>
        <dbReference type="ARBA" id="ARBA00007370"/>
    </source>
</evidence>
<dbReference type="GO" id="GO:0005737">
    <property type="term" value="C:cytoplasm"/>
    <property type="evidence" value="ECO:0007669"/>
    <property type="project" value="UniProtKB-SubCell"/>
</dbReference>
<reference evidence="16" key="1">
    <citation type="submission" date="2022-06" db="EMBL/GenBank/DDBJ databases">
        <title>Aquibacillus sp. a new bacterium isolated from soil saline samples.</title>
        <authorList>
            <person name="Galisteo C."/>
            <person name="De La Haba R."/>
            <person name="Sanchez-Porro C."/>
            <person name="Ventosa A."/>
        </authorList>
    </citation>
    <scope>NUCLEOTIDE SEQUENCE</scope>
    <source>
        <strain evidence="16">3ASR75-11</strain>
    </source>
</reference>
<gene>
    <name evidence="13 16" type="primary">thrB</name>
    <name evidence="16" type="ORF">NC797_00280</name>
</gene>
<dbReference type="InterPro" id="IPR000870">
    <property type="entry name" value="Homoserine_kinase"/>
</dbReference>
<feature type="domain" description="GHMP kinase N-terminal" evidence="14">
    <location>
        <begin position="57"/>
        <end position="140"/>
    </location>
</feature>
<dbReference type="PRINTS" id="PR00958">
    <property type="entry name" value="HOMSERKINASE"/>
</dbReference>
<comment type="catalytic activity">
    <reaction evidence="11 13">
        <text>L-homoserine + ATP = O-phospho-L-homoserine + ADP + H(+)</text>
        <dbReference type="Rhea" id="RHEA:13985"/>
        <dbReference type="ChEBI" id="CHEBI:15378"/>
        <dbReference type="ChEBI" id="CHEBI:30616"/>
        <dbReference type="ChEBI" id="CHEBI:57476"/>
        <dbReference type="ChEBI" id="CHEBI:57590"/>
        <dbReference type="ChEBI" id="CHEBI:456216"/>
        <dbReference type="EC" id="2.7.1.39"/>
    </reaction>
</comment>
<keyword evidence="8 13" id="KW-0547">Nucleotide-binding</keyword>
<dbReference type="PIRSF" id="PIRSF000676">
    <property type="entry name" value="Homoser_kin"/>
    <property type="match status" value="1"/>
</dbReference>
<dbReference type="NCBIfam" id="TIGR00191">
    <property type="entry name" value="thrB"/>
    <property type="match status" value="1"/>
</dbReference>
<keyword evidence="13" id="KW-0963">Cytoplasm</keyword>
<dbReference type="InterPro" id="IPR020568">
    <property type="entry name" value="Ribosomal_Su5_D2-typ_SF"/>
</dbReference>
<sequence>MSYHIRVPASTSNLGPGFDSVGLALNLYLDLYVLNSDKWEFIPLSSNLNGIPVGKDNLIYQIGSKVATRFGKKDLPPCRVEMTSNIPLARGLGSSATATIAGIELANRTLDLNLSIEDKVELATWIEGHPDNVVPSLIGGCIIGHYDGQVDWIKVSVDKAEFVAIIPEYELKTSEARDVLPKELAYKKSVQASSIANVSVAAICMQDWALVGKMMKKDLFHQPYRKQFIPHYDDIESYLEHSSYGVFLSGAGPTIMVVADPKSVKENIEGWKKDYPEFKWFPLSVSNNGLEVTELYVEKSK</sequence>
<comment type="function">
    <text evidence="12 13">Catalyzes the ATP-dependent phosphorylation of L-homoserine to L-homoserine phosphate.</text>
</comment>
<evidence type="ECO:0000256" key="9">
    <source>
        <dbReference type="ARBA" id="ARBA00022777"/>
    </source>
</evidence>
<evidence type="ECO:0000259" key="14">
    <source>
        <dbReference type="Pfam" id="PF00288"/>
    </source>
</evidence>
<evidence type="ECO:0000256" key="3">
    <source>
        <dbReference type="ARBA" id="ARBA00012078"/>
    </source>
</evidence>
<dbReference type="HAMAP" id="MF_00384">
    <property type="entry name" value="Homoser_kinase"/>
    <property type="match status" value="1"/>
</dbReference>
<evidence type="ECO:0000313" key="16">
    <source>
        <dbReference type="EMBL" id="MDC3422941.1"/>
    </source>
</evidence>
<proteinExistence type="inferred from homology"/>
<organism evidence="16 17">
    <name type="scientific">Terrihalobacillus insolitus</name>
    <dbReference type="NCBI Taxonomy" id="2950438"/>
    <lineage>
        <taxon>Bacteria</taxon>
        <taxon>Bacillati</taxon>
        <taxon>Bacillota</taxon>
        <taxon>Bacilli</taxon>
        <taxon>Bacillales</taxon>
        <taxon>Bacillaceae</taxon>
        <taxon>Terrihalobacillus</taxon>
    </lineage>
</organism>
<evidence type="ECO:0000256" key="10">
    <source>
        <dbReference type="ARBA" id="ARBA00022840"/>
    </source>
</evidence>
<dbReference type="GO" id="GO:0009088">
    <property type="term" value="P:threonine biosynthetic process"/>
    <property type="evidence" value="ECO:0007669"/>
    <property type="project" value="UniProtKB-UniRule"/>
</dbReference>
<keyword evidence="7 13" id="KW-0791">Threonine biosynthesis</keyword>
<dbReference type="SUPFAM" id="SSF54211">
    <property type="entry name" value="Ribosomal protein S5 domain 2-like"/>
    <property type="match status" value="1"/>
</dbReference>
<comment type="caution">
    <text evidence="16">The sequence shown here is derived from an EMBL/GenBank/DDBJ whole genome shotgun (WGS) entry which is preliminary data.</text>
</comment>
<dbReference type="PROSITE" id="PS00627">
    <property type="entry name" value="GHMP_KINASES_ATP"/>
    <property type="match status" value="1"/>
</dbReference>
<dbReference type="PANTHER" id="PTHR20861">
    <property type="entry name" value="HOMOSERINE/4-DIPHOSPHOCYTIDYL-2-C-METHYL-D-ERYTHRITOL KINASE"/>
    <property type="match status" value="1"/>
</dbReference>
<dbReference type="EC" id="2.7.1.39" evidence="3 13"/>
<dbReference type="RefSeq" id="WP_272434574.1">
    <property type="nucleotide sequence ID" value="NZ_JAMQKB010000001.1"/>
</dbReference>
<comment type="similarity">
    <text evidence="2 13">Belongs to the GHMP kinase family. Homoserine kinase subfamily.</text>
</comment>
<dbReference type="InterPro" id="IPR036554">
    <property type="entry name" value="GHMP_kinase_C_sf"/>
</dbReference>
<feature type="domain" description="GHMP kinase C-terminal" evidence="15">
    <location>
        <begin position="201"/>
        <end position="275"/>
    </location>
</feature>
<dbReference type="InterPro" id="IPR006203">
    <property type="entry name" value="GHMP_knse_ATP-bd_CS"/>
</dbReference>
<dbReference type="AlphaFoldDB" id="A0A9X3WSD4"/>
<dbReference type="GO" id="GO:0004413">
    <property type="term" value="F:homoserine kinase activity"/>
    <property type="evidence" value="ECO:0007669"/>
    <property type="project" value="UniProtKB-UniRule"/>
</dbReference>
<accession>A0A9X3WSD4</accession>
<dbReference type="InterPro" id="IPR006204">
    <property type="entry name" value="GHMP_kinase_N_dom"/>
</dbReference>
<evidence type="ECO:0000256" key="1">
    <source>
        <dbReference type="ARBA" id="ARBA00005015"/>
    </source>
</evidence>
<dbReference type="InterPro" id="IPR013750">
    <property type="entry name" value="GHMP_kinase_C_dom"/>
</dbReference>
<keyword evidence="6 13" id="KW-0808">Transferase</keyword>
<keyword evidence="5 13" id="KW-0028">Amino-acid biosynthesis</keyword>